<dbReference type="InterPro" id="IPR036890">
    <property type="entry name" value="HATPase_C_sf"/>
</dbReference>
<sequence length="585" mass="67883">MPPLFQHKMYYSGLIKKAIVLLFCAVLLFLFVAEQIITNAANSFYASTASGFETIQNRLDYAVQRIDFFMNRVYTDEAILTDFLRYFSHDAESYLSSRLDHLSYDEKESYFLRECKNFVIESGYQISSIVFLSNEKTANLIHYSKSGNITFEFSVPERDLFSLQYDTDGAYTYVKTLPYPNDVSQEMGKIFFIFNKEETLGRALPSFWGTTVLETQYGNIILTGSKEEYDNYSMQILTSDSVTGEFRSSLFSRTYYTRLTDKQYNVSLISFVDAADVYQKQATLFLYTILIFICGYFLILFYFVHRSRHDASFVSDIIASINAAKQGEFTRTILRKRNDEFGLIAEELNDMSEKMNDYVKKEFILKLDQEKAEMAALQNQIDPHFLYNTLEIIRSRALLYGNTEVSDAISNLGSMYRHIVRAKSELPLSDEVTILDEYIRLMEFKYPDNFCCQIDIAEEMMTMMTVKLWMQPIAENFLKHGFRPDNPYNLLMIVGERTETGYHILFSDNGTGMSEEAIAALSERLHDESLQTSSASIGLQNVYRRLRYFYNDQIAINIYNNKEAGMTVEFLFTDPLPFLEENEHV</sequence>
<dbReference type="PANTHER" id="PTHR34220">
    <property type="entry name" value="SENSOR HISTIDINE KINASE YPDA"/>
    <property type="match status" value="1"/>
</dbReference>
<evidence type="ECO:0000256" key="10">
    <source>
        <dbReference type="ARBA" id="ARBA00023012"/>
    </source>
</evidence>
<dbReference type="GO" id="GO:0000155">
    <property type="term" value="F:phosphorelay sensor kinase activity"/>
    <property type="evidence" value="ECO:0007669"/>
    <property type="project" value="InterPro"/>
</dbReference>
<name>A0A939BDM1_9FIRM</name>
<keyword evidence="5 12" id="KW-0812">Transmembrane</keyword>
<reference evidence="14" key="1">
    <citation type="submission" date="2020-08" db="EMBL/GenBank/DDBJ databases">
        <authorList>
            <person name="Cejkova D."/>
            <person name="Kubasova T."/>
            <person name="Jahodarova E."/>
            <person name="Rychlik I."/>
        </authorList>
    </citation>
    <scope>NUCLEOTIDE SEQUENCE</scope>
    <source>
        <strain evidence="14">An559</strain>
    </source>
</reference>
<protein>
    <submittedName>
        <fullName evidence="14">Histidine kinase</fullName>
    </submittedName>
</protein>
<dbReference type="Gene3D" id="6.10.340.10">
    <property type="match status" value="1"/>
</dbReference>
<accession>A0A939BDM1</accession>
<evidence type="ECO:0000259" key="13">
    <source>
        <dbReference type="PROSITE" id="PS50885"/>
    </source>
</evidence>
<dbReference type="GO" id="GO:0005524">
    <property type="term" value="F:ATP binding"/>
    <property type="evidence" value="ECO:0007669"/>
    <property type="project" value="UniProtKB-KW"/>
</dbReference>
<dbReference type="Proteomes" id="UP000774750">
    <property type="component" value="Unassembled WGS sequence"/>
</dbReference>
<evidence type="ECO:0000256" key="12">
    <source>
        <dbReference type="SAM" id="Phobius"/>
    </source>
</evidence>
<comment type="caution">
    <text evidence="14">The sequence shown here is derived from an EMBL/GenBank/DDBJ whole genome shotgun (WGS) entry which is preliminary data.</text>
</comment>
<keyword evidence="6" id="KW-0547">Nucleotide-binding</keyword>
<keyword evidence="3" id="KW-0597">Phosphoprotein</keyword>
<keyword evidence="4" id="KW-0808">Transferase</keyword>
<dbReference type="Pfam" id="PF06580">
    <property type="entry name" value="His_kinase"/>
    <property type="match status" value="1"/>
</dbReference>
<keyword evidence="15" id="KW-1185">Reference proteome</keyword>
<evidence type="ECO:0000256" key="11">
    <source>
        <dbReference type="ARBA" id="ARBA00023136"/>
    </source>
</evidence>
<gene>
    <name evidence="14" type="ORF">H6A12_02595</name>
</gene>
<dbReference type="InterPro" id="IPR010559">
    <property type="entry name" value="Sig_transdc_His_kin_internal"/>
</dbReference>
<evidence type="ECO:0000313" key="15">
    <source>
        <dbReference type="Proteomes" id="UP000774750"/>
    </source>
</evidence>
<evidence type="ECO:0000256" key="9">
    <source>
        <dbReference type="ARBA" id="ARBA00022989"/>
    </source>
</evidence>
<dbReference type="GO" id="GO:0005886">
    <property type="term" value="C:plasma membrane"/>
    <property type="evidence" value="ECO:0007669"/>
    <property type="project" value="UniProtKB-SubCell"/>
</dbReference>
<evidence type="ECO:0000256" key="3">
    <source>
        <dbReference type="ARBA" id="ARBA00022553"/>
    </source>
</evidence>
<evidence type="ECO:0000256" key="6">
    <source>
        <dbReference type="ARBA" id="ARBA00022741"/>
    </source>
</evidence>
<evidence type="ECO:0000313" key="14">
    <source>
        <dbReference type="EMBL" id="MBM6920051.1"/>
    </source>
</evidence>
<evidence type="ECO:0000256" key="1">
    <source>
        <dbReference type="ARBA" id="ARBA00004651"/>
    </source>
</evidence>
<dbReference type="AlphaFoldDB" id="A0A939BDM1"/>
<evidence type="ECO:0000256" key="4">
    <source>
        <dbReference type="ARBA" id="ARBA00022679"/>
    </source>
</evidence>
<proteinExistence type="predicted"/>
<feature type="transmembrane region" description="Helical" evidence="12">
    <location>
        <begin position="284"/>
        <end position="304"/>
    </location>
</feature>
<dbReference type="InterPro" id="IPR003660">
    <property type="entry name" value="HAMP_dom"/>
</dbReference>
<comment type="subcellular location">
    <subcellularLocation>
        <location evidence="1">Cell membrane</location>
        <topology evidence="1">Multi-pass membrane protein</topology>
    </subcellularLocation>
</comment>
<evidence type="ECO:0000256" key="8">
    <source>
        <dbReference type="ARBA" id="ARBA00022840"/>
    </source>
</evidence>
<dbReference type="PROSITE" id="PS50885">
    <property type="entry name" value="HAMP"/>
    <property type="match status" value="1"/>
</dbReference>
<feature type="domain" description="HAMP" evidence="13">
    <location>
        <begin position="314"/>
        <end position="360"/>
    </location>
</feature>
<evidence type="ECO:0000256" key="7">
    <source>
        <dbReference type="ARBA" id="ARBA00022777"/>
    </source>
</evidence>
<keyword evidence="7 14" id="KW-0418">Kinase</keyword>
<keyword evidence="10" id="KW-0902">Two-component regulatory system</keyword>
<keyword evidence="11 12" id="KW-0472">Membrane</keyword>
<keyword evidence="9 12" id="KW-1133">Transmembrane helix</keyword>
<dbReference type="CDD" id="cd06225">
    <property type="entry name" value="HAMP"/>
    <property type="match status" value="1"/>
</dbReference>
<dbReference type="RefSeq" id="WP_204444481.1">
    <property type="nucleotide sequence ID" value="NZ_JACJKY010000003.1"/>
</dbReference>
<organism evidence="14 15">
    <name type="scientific">Merdimmobilis hominis</name>
    <dbReference type="NCBI Taxonomy" id="2897707"/>
    <lineage>
        <taxon>Bacteria</taxon>
        <taxon>Bacillati</taxon>
        <taxon>Bacillota</taxon>
        <taxon>Clostridia</taxon>
        <taxon>Eubacteriales</taxon>
        <taxon>Oscillospiraceae</taxon>
        <taxon>Merdimmobilis</taxon>
    </lineage>
</organism>
<dbReference type="SUPFAM" id="SSF55874">
    <property type="entry name" value="ATPase domain of HSP90 chaperone/DNA topoisomerase II/histidine kinase"/>
    <property type="match status" value="1"/>
</dbReference>
<dbReference type="PANTHER" id="PTHR34220:SF11">
    <property type="entry name" value="SENSOR PROTEIN KINASE HPTS"/>
    <property type="match status" value="1"/>
</dbReference>
<keyword evidence="2" id="KW-1003">Cell membrane</keyword>
<dbReference type="EMBL" id="JACJKY010000003">
    <property type="protein sequence ID" value="MBM6920051.1"/>
    <property type="molecule type" value="Genomic_DNA"/>
</dbReference>
<dbReference type="InterPro" id="IPR050640">
    <property type="entry name" value="Bact_2-comp_sensor_kinase"/>
</dbReference>
<evidence type="ECO:0000256" key="5">
    <source>
        <dbReference type="ARBA" id="ARBA00022692"/>
    </source>
</evidence>
<evidence type="ECO:0000256" key="2">
    <source>
        <dbReference type="ARBA" id="ARBA00022475"/>
    </source>
</evidence>
<reference evidence="14" key="2">
    <citation type="journal article" date="2021" name="Sci. Rep.">
        <title>The distribution of antibiotic resistance genes in chicken gut microbiota commensals.</title>
        <authorList>
            <person name="Juricova H."/>
            <person name="Matiasovicova J."/>
            <person name="Kubasova T."/>
            <person name="Cejkova D."/>
            <person name="Rychlik I."/>
        </authorList>
    </citation>
    <scope>NUCLEOTIDE SEQUENCE</scope>
    <source>
        <strain evidence="14">An559</strain>
    </source>
</reference>
<keyword evidence="8" id="KW-0067">ATP-binding</keyword>
<dbReference type="Gene3D" id="3.30.565.10">
    <property type="entry name" value="Histidine kinase-like ATPase, C-terminal domain"/>
    <property type="match status" value="1"/>
</dbReference>